<keyword evidence="3" id="KW-1185">Reference proteome</keyword>
<sequence length="164" mass="16411">MASVSLASQLPTSLLDKRADITPGSPLYNCHESCGEVILISRAGNYCDNSTFTSDLKSCLKCALSYNIWKYYGSEVKSAADGCNDDATPSPSSATSAAVATATTRGTSSSSTTATGISTAAGNTTASGTTTASSAAATTGAASTIEQNAGLPIMMGLLAWTVAA</sequence>
<dbReference type="OrthoDB" id="4160690at2759"/>
<dbReference type="GeneID" id="81425880"/>
<dbReference type="Proteomes" id="UP001149163">
    <property type="component" value="Unassembled WGS sequence"/>
</dbReference>
<dbReference type="AlphaFoldDB" id="A0A9W9LQG2"/>
<proteinExistence type="predicted"/>
<protein>
    <submittedName>
        <fullName evidence="2">Uncharacterized protein</fullName>
    </submittedName>
</protein>
<accession>A0A9W9LQG2</accession>
<evidence type="ECO:0000256" key="1">
    <source>
        <dbReference type="SAM" id="MobiDB-lite"/>
    </source>
</evidence>
<dbReference type="EMBL" id="JAPQKN010000002">
    <property type="protein sequence ID" value="KAJ5168985.1"/>
    <property type="molecule type" value="Genomic_DNA"/>
</dbReference>
<evidence type="ECO:0000313" key="2">
    <source>
        <dbReference type="EMBL" id="KAJ5168985.1"/>
    </source>
</evidence>
<evidence type="ECO:0000313" key="3">
    <source>
        <dbReference type="Proteomes" id="UP001149163"/>
    </source>
</evidence>
<dbReference type="RefSeq" id="XP_056545446.1">
    <property type="nucleotide sequence ID" value="XM_056686704.1"/>
</dbReference>
<reference evidence="2" key="2">
    <citation type="journal article" date="2023" name="IMA Fungus">
        <title>Comparative genomic study of the Penicillium genus elucidates a diverse pangenome and 15 lateral gene transfer events.</title>
        <authorList>
            <person name="Petersen C."/>
            <person name="Sorensen T."/>
            <person name="Nielsen M.R."/>
            <person name="Sondergaard T.E."/>
            <person name="Sorensen J.L."/>
            <person name="Fitzpatrick D.A."/>
            <person name="Frisvad J.C."/>
            <person name="Nielsen K.L."/>
        </authorList>
    </citation>
    <scope>NUCLEOTIDE SEQUENCE</scope>
    <source>
        <strain evidence="2">IBT 26290</strain>
    </source>
</reference>
<reference evidence="2" key="1">
    <citation type="submission" date="2022-11" db="EMBL/GenBank/DDBJ databases">
        <authorList>
            <person name="Petersen C."/>
        </authorList>
    </citation>
    <scope>NUCLEOTIDE SEQUENCE</scope>
    <source>
        <strain evidence="2">IBT 26290</strain>
    </source>
</reference>
<feature type="compositionally biased region" description="Low complexity" evidence="1">
    <location>
        <begin position="87"/>
        <end position="129"/>
    </location>
</feature>
<name>A0A9W9LQG2_9EURO</name>
<gene>
    <name evidence="2" type="ORF">N7482_004579</name>
</gene>
<organism evidence="2 3">
    <name type="scientific">Penicillium canariense</name>
    <dbReference type="NCBI Taxonomy" id="189055"/>
    <lineage>
        <taxon>Eukaryota</taxon>
        <taxon>Fungi</taxon>
        <taxon>Dikarya</taxon>
        <taxon>Ascomycota</taxon>
        <taxon>Pezizomycotina</taxon>
        <taxon>Eurotiomycetes</taxon>
        <taxon>Eurotiomycetidae</taxon>
        <taxon>Eurotiales</taxon>
        <taxon>Aspergillaceae</taxon>
        <taxon>Penicillium</taxon>
    </lineage>
</organism>
<feature type="region of interest" description="Disordered" evidence="1">
    <location>
        <begin position="82"/>
        <end position="129"/>
    </location>
</feature>
<comment type="caution">
    <text evidence="2">The sequence shown here is derived from an EMBL/GenBank/DDBJ whole genome shotgun (WGS) entry which is preliminary data.</text>
</comment>